<evidence type="ECO:0000256" key="1">
    <source>
        <dbReference type="SAM" id="Coils"/>
    </source>
</evidence>
<comment type="caution">
    <text evidence="3">The sequence shown here is derived from an EMBL/GenBank/DDBJ whole genome shotgun (WGS) entry which is preliminary data.</text>
</comment>
<protein>
    <submittedName>
        <fullName evidence="3">Uncharacterized protein</fullName>
    </submittedName>
</protein>
<evidence type="ECO:0000313" key="3">
    <source>
        <dbReference type="EMBL" id="RCI06287.1"/>
    </source>
</evidence>
<proteinExistence type="predicted"/>
<dbReference type="Proteomes" id="UP000253551">
    <property type="component" value="Unassembled WGS sequence"/>
</dbReference>
<feature type="compositionally biased region" description="Acidic residues" evidence="2">
    <location>
        <begin position="110"/>
        <end position="149"/>
    </location>
</feature>
<organism evidence="3 4">
    <name type="scientific">Rhizopus stolonifer</name>
    <name type="common">Rhizopus nigricans</name>
    <dbReference type="NCBI Taxonomy" id="4846"/>
    <lineage>
        <taxon>Eukaryota</taxon>
        <taxon>Fungi</taxon>
        <taxon>Fungi incertae sedis</taxon>
        <taxon>Mucoromycota</taxon>
        <taxon>Mucoromycotina</taxon>
        <taxon>Mucoromycetes</taxon>
        <taxon>Mucorales</taxon>
        <taxon>Mucorineae</taxon>
        <taxon>Rhizopodaceae</taxon>
        <taxon>Rhizopus</taxon>
    </lineage>
</organism>
<keyword evidence="4" id="KW-1185">Reference proteome</keyword>
<evidence type="ECO:0000256" key="2">
    <source>
        <dbReference type="SAM" id="MobiDB-lite"/>
    </source>
</evidence>
<keyword evidence="1" id="KW-0175">Coiled coil</keyword>
<accession>A0A367KVV6</accession>
<evidence type="ECO:0000313" key="4">
    <source>
        <dbReference type="Proteomes" id="UP000253551"/>
    </source>
</evidence>
<reference evidence="3 4" key="1">
    <citation type="journal article" date="2018" name="G3 (Bethesda)">
        <title>Phylogenetic and Phylogenomic Definition of Rhizopus Species.</title>
        <authorList>
            <person name="Gryganskyi A.P."/>
            <person name="Golan J."/>
            <person name="Dolatabadi S."/>
            <person name="Mondo S."/>
            <person name="Robb S."/>
            <person name="Idnurm A."/>
            <person name="Muszewska A."/>
            <person name="Steczkiewicz K."/>
            <person name="Masonjones S."/>
            <person name="Liao H.L."/>
            <person name="Gajdeczka M.T."/>
            <person name="Anike F."/>
            <person name="Vuek A."/>
            <person name="Anishchenko I.M."/>
            <person name="Voigt K."/>
            <person name="de Hoog G.S."/>
            <person name="Smith M.E."/>
            <person name="Heitman J."/>
            <person name="Vilgalys R."/>
            <person name="Stajich J.E."/>
        </authorList>
    </citation>
    <scope>NUCLEOTIDE SEQUENCE [LARGE SCALE GENOMIC DNA]</scope>
    <source>
        <strain evidence="3 4">LSU 92-RS-03</strain>
    </source>
</reference>
<name>A0A367KVV6_RHIST</name>
<feature type="region of interest" description="Disordered" evidence="2">
    <location>
        <begin position="110"/>
        <end position="157"/>
    </location>
</feature>
<gene>
    <name evidence="3" type="ORF">CU098_013752</name>
</gene>
<dbReference type="EMBL" id="PJQM01000187">
    <property type="protein sequence ID" value="RCI06287.1"/>
    <property type="molecule type" value="Genomic_DNA"/>
</dbReference>
<sequence>MNNKRSRSPSIADDSEKRPRTDQNNLLTELTQVLNQINSTPSSGEISAELIETFKILLLEIEELSADESNLEAKLMKHESDRCLESWFDDLLERCGDELDWDDLALAFALEEEEEEEGEQRGEENEEEEEDEDEEEEEEEIIIVDDEDTPVQRLAVS</sequence>
<dbReference type="OrthoDB" id="2403564at2759"/>
<feature type="region of interest" description="Disordered" evidence="2">
    <location>
        <begin position="1"/>
        <end position="24"/>
    </location>
</feature>
<dbReference type="AlphaFoldDB" id="A0A367KVV6"/>
<feature type="coiled-coil region" evidence="1">
    <location>
        <begin position="54"/>
        <end position="81"/>
    </location>
</feature>